<sequence length="101" mass="11670">MEIGRRGDTARAPICVQILALGPFQTMRLIMCHRRNFVAPKCIFAIRYSQTHLVLDDVLIAVIYFTRKATRYRVICIPVCEGTTDVREKRSREDASREGKR</sequence>
<evidence type="ECO:0000313" key="1">
    <source>
        <dbReference type="EMBL" id="TGZ58328.1"/>
    </source>
</evidence>
<reference evidence="1 2" key="1">
    <citation type="journal article" date="2019" name="Philos. Trans. R. Soc. Lond., B, Biol. Sci.">
        <title>Ant behaviour and brain gene expression of defending hosts depend on the ecological success of the intruding social parasite.</title>
        <authorList>
            <person name="Kaur R."/>
            <person name="Stoldt M."/>
            <person name="Jongepier E."/>
            <person name="Feldmeyer B."/>
            <person name="Menzel F."/>
            <person name="Bornberg-Bauer E."/>
            <person name="Foitzik S."/>
        </authorList>
    </citation>
    <scope>NUCLEOTIDE SEQUENCE [LARGE SCALE GENOMIC DNA]</scope>
    <source>
        <tissue evidence="1">Whole body</tissue>
    </source>
</reference>
<protein>
    <submittedName>
        <fullName evidence="1">Uncharacterized protein</fullName>
    </submittedName>
</protein>
<keyword evidence="2" id="KW-1185">Reference proteome</keyword>
<organism evidence="1 2">
    <name type="scientific">Temnothorax longispinosus</name>
    <dbReference type="NCBI Taxonomy" id="300112"/>
    <lineage>
        <taxon>Eukaryota</taxon>
        <taxon>Metazoa</taxon>
        <taxon>Ecdysozoa</taxon>
        <taxon>Arthropoda</taxon>
        <taxon>Hexapoda</taxon>
        <taxon>Insecta</taxon>
        <taxon>Pterygota</taxon>
        <taxon>Neoptera</taxon>
        <taxon>Endopterygota</taxon>
        <taxon>Hymenoptera</taxon>
        <taxon>Apocrita</taxon>
        <taxon>Aculeata</taxon>
        <taxon>Formicoidea</taxon>
        <taxon>Formicidae</taxon>
        <taxon>Myrmicinae</taxon>
        <taxon>Temnothorax</taxon>
    </lineage>
</organism>
<name>A0A4S2LDA3_9HYME</name>
<gene>
    <name evidence="1" type="ORF">DBV15_10475</name>
</gene>
<dbReference type="EMBL" id="QBLH01000018">
    <property type="protein sequence ID" value="TGZ58328.1"/>
    <property type="molecule type" value="Genomic_DNA"/>
</dbReference>
<evidence type="ECO:0000313" key="2">
    <source>
        <dbReference type="Proteomes" id="UP000310200"/>
    </source>
</evidence>
<proteinExistence type="predicted"/>
<dbReference type="AlphaFoldDB" id="A0A4S2LDA3"/>
<dbReference type="Proteomes" id="UP000310200">
    <property type="component" value="Unassembled WGS sequence"/>
</dbReference>
<accession>A0A4S2LDA3</accession>
<comment type="caution">
    <text evidence="1">The sequence shown here is derived from an EMBL/GenBank/DDBJ whole genome shotgun (WGS) entry which is preliminary data.</text>
</comment>
<feature type="non-terminal residue" evidence="1">
    <location>
        <position position="101"/>
    </location>
</feature>